<organism evidence="2">
    <name type="scientific">Micrurus lemniscatus lemniscatus</name>
    <dbReference type="NCBI Taxonomy" id="129467"/>
    <lineage>
        <taxon>Eukaryota</taxon>
        <taxon>Metazoa</taxon>
        <taxon>Chordata</taxon>
        <taxon>Craniata</taxon>
        <taxon>Vertebrata</taxon>
        <taxon>Euteleostomi</taxon>
        <taxon>Lepidosauria</taxon>
        <taxon>Squamata</taxon>
        <taxon>Bifurcata</taxon>
        <taxon>Unidentata</taxon>
        <taxon>Episquamata</taxon>
        <taxon>Toxicofera</taxon>
        <taxon>Serpentes</taxon>
        <taxon>Colubroidea</taxon>
        <taxon>Elapidae</taxon>
        <taxon>Elapinae</taxon>
        <taxon>Micrurus</taxon>
    </lineage>
</organism>
<dbReference type="EMBL" id="IACK01051125">
    <property type="protein sequence ID" value="LAA74218.1"/>
    <property type="molecule type" value="Transcribed_RNA"/>
</dbReference>
<reference evidence="2" key="1">
    <citation type="submission" date="2017-07" db="EMBL/GenBank/DDBJ databases">
        <authorList>
            <person name="Mikheyev A."/>
            <person name="Grau M."/>
        </authorList>
    </citation>
    <scope>NUCLEOTIDE SEQUENCE</scope>
    <source>
        <tissue evidence="2">Venom_gland</tissue>
    </source>
</reference>
<proteinExistence type="predicted"/>
<accession>A0A2D4HQE4</accession>
<protein>
    <submittedName>
        <fullName evidence="2">Uncharacterized protein</fullName>
    </submittedName>
</protein>
<feature type="region of interest" description="Disordered" evidence="1">
    <location>
        <begin position="1"/>
        <end position="33"/>
    </location>
</feature>
<sequence>MEGAQNPVPSPSQTTTRACSGKCSPPRPSAPGTHCGRLATVLEEVRVLSLHMVLVQIHLQPTCQEQGGESGHSAILPWAAVWRASRGGAHGRKGDGKSSAWFCLFIPPPPVFFCFSVLYTPWKTLGVC</sequence>
<dbReference type="EMBL" id="IACK01051126">
    <property type="protein sequence ID" value="LAA74220.1"/>
    <property type="molecule type" value="Transcribed_RNA"/>
</dbReference>
<reference evidence="2" key="2">
    <citation type="submission" date="2017-11" db="EMBL/GenBank/DDBJ databases">
        <title>Coralsnake Venomics: Analyses of Venom Gland Transcriptomes and Proteomes of Six Brazilian Taxa.</title>
        <authorList>
            <person name="Aird S.D."/>
            <person name="Jorge da Silva N."/>
            <person name="Qiu L."/>
            <person name="Villar-Briones A."/>
            <person name="Aparecida-Saddi V."/>
            <person name="Campos-Telles M.P."/>
            <person name="Grau M."/>
            <person name="Mikheyev A.S."/>
        </authorList>
    </citation>
    <scope>NUCLEOTIDE SEQUENCE</scope>
    <source>
        <tissue evidence="2">Venom_gland</tissue>
    </source>
</reference>
<name>A0A2D4HQE4_MICLE</name>
<evidence type="ECO:0000313" key="2">
    <source>
        <dbReference type="EMBL" id="LAA74220.1"/>
    </source>
</evidence>
<evidence type="ECO:0000256" key="1">
    <source>
        <dbReference type="SAM" id="MobiDB-lite"/>
    </source>
</evidence>
<dbReference type="AlphaFoldDB" id="A0A2D4HQE4"/>